<dbReference type="InterPro" id="IPR002201">
    <property type="entry name" value="Glyco_trans_9"/>
</dbReference>
<dbReference type="GO" id="GO:0009244">
    <property type="term" value="P:lipopolysaccharide core region biosynthetic process"/>
    <property type="evidence" value="ECO:0007669"/>
    <property type="project" value="TreeGrafter"/>
</dbReference>
<reference evidence="4 5" key="1">
    <citation type="submission" date="2016-10" db="EMBL/GenBank/DDBJ databases">
        <authorList>
            <person name="de Groot N.N."/>
        </authorList>
    </citation>
    <scope>NUCLEOTIDE SEQUENCE [LARGE SCALE GENOMIC DNA]</scope>
    <source>
        <strain evidence="4 5">DSM 15893</strain>
    </source>
</reference>
<proteinExistence type="inferred from homology"/>
<dbReference type="Gene3D" id="3.40.50.2000">
    <property type="entry name" value="Glycogen Phosphorylase B"/>
    <property type="match status" value="2"/>
</dbReference>
<dbReference type="CDD" id="cd03789">
    <property type="entry name" value="GT9_LPS_heptosyltransferase"/>
    <property type="match status" value="1"/>
</dbReference>
<evidence type="ECO:0000313" key="4">
    <source>
        <dbReference type="EMBL" id="SFP32511.1"/>
    </source>
</evidence>
<dbReference type="Pfam" id="PF01075">
    <property type="entry name" value="Glyco_transf_9"/>
    <property type="match status" value="1"/>
</dbReference>
<protein>
    <submittedName>
        <fullName evidence="4">Heptosyltransferase I</fullName>
    </submittedName>
</protein>
<dbReference type="SUPFAM" id="SSF53756">
    <property type="entry name" value="UDP-Glycosyltransferase/glycogen phosphorylase"/>
    <property type="match status" value="1"/>
</dbReference>
<sequence length="390" mass="42616">MSYLLSISSITDRYDAVAFYIADRQLHNFNHQNPISILMALFSAPPQSLCILRLSAIGDVCNAIAAVQAIRQQWPKTQLTWIAGKAEAALLTPLLPDVTVIAFDKKQGFKGMQAVWKALKGQRFDALLHMQSAIRASMLSVGIKAKYKLGFDKARASDLQQWFTNVKVPSPASPHVLDGFMAFTEALGLKPQVPTWTLPLSESDIAWAKGQLSTKPALVVAPAASKAFKNWTAEGYAGVIEHALDKGFNVILAGGPGKIEVELGQAIENRLTRPVTNLIGKTTLLQLLALEQEADLVLAPDSGPAHLANAVNTPVIGLYAHHNPARTGPYNWRHYVVSVYAEAIEAETGKSANEVSWRTRVKDDTAMQRITIDEVISRFDEVIQKEEIGS</sequence>
<dbReference type="InterPro" id="IPR051199">
    <property type="entry name" value="LPS_LOS_Heptosyltrfase"/>
</dbReference>
<dbReference type="GO" id="GO:0005829">
    <property type="term" value="C:cytosol"/>
    <property type="evidence" value="ECO:0007669"/>
    <property type="project" value="TreeGrafter"/>
</dbReference>
<evidence type="ECO:0000256" key="3">
    <source>
        <dbReference type="ARBA" id="ARBA00043995"/>
    </source>
</evidence>
<dbReference type="GO" id="GO:0008713">
    <property type="term" value="F:ADP-heptose-lipopolysaccharide heptosyltransferase activity"/>
    <property type="evidence" value="ECO:0007669"/>
    <property type="project" value="TreeGrafter"/>
</dbReference>
<dbReference type="PANTHER" id="PTHR30160">
    <property type="entry name" value="TETRAACYLDISACCHARIDE 4'-KINASE-RELATED"/>
    <property type="match status" value="1"/>
</dbReference>
<evidence type="ECO:0000256" key="2">
    <source>
        <dbReference type="ARBA" id="ARBA00022679"/>
    </source>
</evidence>
<dbReference type="AlphaFoldDB" id="A0A1I5PG34"/>
<accession>A0A1I5PG34</accession>
<keyword evidence="1" id="KW-0328">Glycosyltransferase</keyword>
<evidence type="ECO:0000313" key="5">
    <source>
        <dbReference type="Proteomes" id="UP000182692"/>
    </source>
</evidence>
<comment type="similarity">
    <text evidence="3">Belongs to the glycosyltransferase 9 family.</text>
</comment>
<dbReference type="EMBL" id="FOWR01000012">
    <property type="protein sequence ID" value="SFP32511.1"/>
    <property type="molecule type" value="Genomic_DNA"/>
</dbReference>
<gene>
    <name evidence="4" type="ORF">SAMN03084138_01928</name>
</gene>
<dbReference type="STRING" id="1121869.SAMN03084138_01928"/>
<organism evidence="4 5">
    <name type="scientific">Enterovibrio norvegicus DSM 15893</name>
    <dbReference type="NCBI Taxonomy" id="1121869"/>
    <lineage>
        <taxon>Bacteria</taxon>
        <taxon>Pseudomonadati</taxon>
        <taxon>Pseudomonadota</taxon>
        <taxon>Gammaproteobacteria</taxon>
        <taxon>Vibrionales</taxon>
        <taxon>Vibrionaceae</taxon>
        <taxon>Enterovibrio</taxon>
    </lineage>
</organism>
<name>A0A1I5PG34_9GAMM</name>
<dbReference type="Proteomes" id="UP000182692">
    <property type="component" value="Unassembled WGS sequence"/>
</dbReference>
<keyword evidence="2 4" id="KW-0808">Transferase</keyword>
<dbReference type="PANTHER" id="PTHR30160:SF21">
    <property type="entry name" value="LIPOPOLYSACCHARIDE CORE HEPTOSYLTRANSFERASE OPSX"/>
    <property type="match status" value="1"/>
</dbReference>
<dbReference type="FunFam" id="3.40.50.2000:FF:000023">
    <property type="entry name" value="ADP-heptose--LPS heptosyltransferase II"/>
    <property type="match status" value="1"/>
</dbReference>
<evidence type="ECO:0000256" key="1">
    <source>
        <dbReference type="ARBA" id="ARBA00022676"/>
    </source>
</evidence>